<dbReference type="FunFam" id="3.30.160.60:FF:000065">
    <property type="entry name" value="B-cell CLL/lymphoma 6, member B"/>
    <property type="match status" value="1"/>
</dbReference>
<feature type="region of interest" description="Disordered" evidence="10">
    <location>
        <begin position="1198"/>
        <end position="1231"/>
    </location>
</feature>
<feature type="region of interest" description="Disordered" evidence="10">
    <location>
        <begin position="1339"/>
        <end position="1361"/>
    </location>
</feature>
<dbReference type="GO" id="GO:0005634">
    <property type="term" value="C:nucleus"/>
    <property type="evidence" value="ECO:0007669"/>
    <property type="project" value="UniProtKB-SubCell"/>
</dbReference>
<feature type="region of interest" description="Disordered" evidence="10">
    <location>
        <begin position="708"/>
        <end position="731"/>
    </location>
</feature>
<dbReference type="InterPro" id="IPR003604">
    <property type="entry name" value="Matrin/U1-like-C_Znf_C2H2"/>
</dbReference>
<evidence type="ECO:0000256" key="7">
    <source>
        <dbReference type="ARBA" id="ARBA00023163"/>
    </source>
</evidence>
<evidence type="ECO:0000256" key="8">
    <source>
        <dbReference type="ARBA" id="ARBA00023242"/>
    </source>
</evidence>
<feature type="compositionally biased region" description="Polar residues" evidence="10">
    <location>
        <begin position="1339"/>
        <end position="1356"/>
    </location>
</feature>
<feature type="compositionally biased region" description="Polar residues" evidence="10">
    <location>
        <begin position="1"/>
        <end position="16"/>
    </location>
</feature>
<keyword evidence="6" id="KW-0805">Transcription regulation</keyword>
<feature type="region of interest" description="Disordered" evidence="10">
    <location>
        <begin position="298"/>
        <end position="326"/>
    </location>
</feature>
<feature type="compositionally biased region" description="Basic and acidic residues" evidence="10">
    <location>
        <begin position="61"/>
        <end position="80"/>
    </location>
</feature>
<evidence type="ECO:0000256" key="10">
    <source>
        <dbReference type="SAM" id="MobiDB-lite"/>
    </source>
</evidence>
<feature type="region of interest" description="Disordered" evidence="10">
    <location>
        <begin position="1061"/>
        <end position="1085"/>
    </location>
</feature>
<feature type="region of interest" description="Disordered" evidence="10">
    <location>
        <begin position="953"/>
        <end position="975"/>
    </location>
</feature>
<keyword evidence="2" id="KW-0479">Metal-binding</keyword>
<keyword evidence="4 9" id="KW-0863">Zinc-finger</keyword>
<organism evidence="13 14">
    <name type="scientific">Cardiocondyla obscurior</name>
    <dbReference type="NCBI Taxonomy" id="286306"/>
    <lineage>
        <taxon>Eukaryota</taxon>
        <taxon>Metazoa</taxon>
        <taxon>Ecdysozoa</taxon>
        <taxon>Arthropoda</taxon>
        <taxon>Hexapoda</taxon>
        <taxon>Insecta</taxon>
        <taxon>Pterygota</taxon>
        <taxon>Neoptera</taxon>
        <taxon>Endopterygota</taxon>
        <taxon>Hymenoptera</taxon>
        <taxon>Apocrita</taxon>
        <taxon>Aculeata</taxon>
        <taxon>Formicoidea</taxon>
        <taxon>Formicidae</taxon>
        <taxon>Myrmicinae</taxon>
        <taxon>Cardiocondyla</taxon>
    </lineage>
</organism>
<dbReference type="PROSITE" id="PS50157">
    <property type="entry name" value="ZINC_FINGER_C2H2_2"/>
    <property type="match status" value="7"/>
</dbReference>
<dbReference type="Proteomes" id="UP001430953">
    <property type="component" value="Unassembled WGS sequence"/>
</dbReference>
<protein>
    <recommendedName>
        <fullName evidence="15">Zinc finger protein 40</fullName>
    </recommendedName>
</protein>
<feature type="compositionally biased region" description="Polar residues" evidence="10">
    <location>
        <begin position="1064"/>
        <end position="1077"/>
    </location>
</feature>
<dbReference type="InterPro" id="IPR051969">
    <property type="entry name" value="Zinc-finger_DNA-bd_regulators"/>
</dbReference>
<feature type="compositionally biased region" description="Low complexity" evidence="10">
    <location>
        <begin position="232"/>
        <end position="256"/>
    </location>
</feature>
<dbReference type="SMART" id="SM00451">
    <property type="entry name" value="ZnF_U1"/>
    <property type="match status" value="3"/>
</dbReference>
<proteinExistence type="predicted"/>
<evidence type="ECO:0000256" key="5">
    <source>
        <dbReference type="ARBA" id="ARBA00022833"/>
    </source>
</evidence>
<feature type="region of interest" description="Disordered" evidence="10">
    <location>
        <begin position="1443"/>
        <end position="1465"/>
    </location>
</feature>
<comment type="subcellular location">
    <subcellularLocation>
        <location evidence="1">Nucleus</location>
    </subcellularLocation>
</comment>
<evidence type="ECO:0000259" key="12">
    <source>
        <dbReference type="PROSITE" id="PS51811"/>
    </source>
</evidence>
<dbReference type="InterPro" id="IPR036236">
    <property type="entry name" value="Znf_C2H2_sf"/>
</dbReference>
<evidence type="ECO:0000259" key="11">
    <source>
        <dbReference type="PROSITE" id="PS50157"/>
    </source>
</evidence>
<feature type="domain" description="C2H2-type" evidence="11">
    <location>
        <begin position="1843"/>
        <end position="1870"/>
    </location>
</feature>
<evidence type="ECO:0000256" key="2">
    <source>
        <dbReference type="ARBA" id="ARBA00022723"/>
    </source>
</evidence>
<dbReference type="PROSITE" id="PS00028">
    <property type="entry name" value="ZINC_FINGER_C2H2_1"/>
    <property type="match status" value="8"/>
</dbReference>
<dbReference type="FunFam" id="3.30.160.60:FF:000145">
    <property type="entry name" value="Zinc finger protein 574"/>
    <property type="match status" value="2"/>
</dbReference>
<feature type="region of interest" description="Disordered" evidence="10">
    <location>
        <begin position="762"/>
        <end position="795"/>
    </location>
</feature>
<feature type="region of interest" description="Disordered" evidence="10">
    <location>
        <begin position="230"/>
        <end position="260"/>
    </location>
</feature>
<evidence type="ECO:0000256" key="3">
    <source>
        <dbReference type="ARBA" id="ARBA00022737"/>
    </source>
</evidence>
<feature type="compositionally biased region" description="Low complexity" evidence="10">
    <location>
        <begin position="308"/>
        <end position="319"/>
    </location>
</feature>
<dbReference type="GO" id="GO:0008270">
    <property type="term" value="F:zinc ion binding"/>
    <property type="evidence" value="ECO:0007669"/>
    <property type="project" value="UniProtKB-KW"/>
</dbReference>
<feature type="region of interest" description="Disordered" evidence="10">
    <location>
        <begin position="840"/>
        <end position="861"/>
    </location>
</feature>
<feature type="region of interest" description="Disordered" evidence="10">
    <location>
        <begin position="1239"/>
        <end position="1258"/>
    </location>
</feature>
<evidence type="ECO:0000256" key="6">
    <source>
        <dbReference type="ARBA" id="ARBA00023015"/>
    </source>
</evidence>
<comment type="caution">
    <text evidence="13">The sequence shown here is derived from an EMBL/GenBank/DDBJ whole genome shotgun (WGS) entry which is preliminary data.</text>
</comment>
<dbReference type="FunFam" id="3.30.160.60:FF:000594">
    <property type="entry name" value="Transcription factor HIVEP2"/>
    <property type="match status" value="1"/>
</dbReference>
<feature type="domain" description="C2H2-type" evidence="11">
    <location>
        <begin position="1143"/>
        <end position="1167"/>
    </location>
</feature>
<feature type="region of interest" description="Disordered" evidence="10">
    <location>
        <begin position="1809"/>
        <end position="1830"/>
    </location>
</feature>
<feature type="region of interest" description="Disordered" evidence="10">
    <location>
        <begin position="153"/>
        <end position="196"/>
    </location>
</feature>
<dbReference type="Pfam" id="PF00096">
    <property type="entry name" value="zf-C2H2"/>
    <property type="match status" value="4"/>
</dbReference>
<feature type="domain" description="C2H2-type" evidence="11">
    <location>
        <begin position="103"/>
        <end position="130"/>
    </location>
</feature>
<dbReference type="GO" id="GO:0000978">
    <property type="term" value="F:RNA polymerase II cis-regulatory region sequence-specific DNA binding"/>
    <property type="evidence" value="ECO:0007669"/>
    <property type="project" value="TreeGrafter"/>
</dbReference>
<dbReference type="SUPFAM" id="SSF57667">
    <property type="entry name" value="beta-beta-alpha zinc fingers"/>
    <property type="match status" value="5"/>
</dbReference>
<feature type="compositionally biased region" description="Basic and acidic residues" evidence="10">
    <location>
        <begin position="768"/>
        <end position="789"/>
    </location>
</feature>
<dbReference type="EMBL" id="JADYXP020000011">
    <property type="protein sequence ID" value="KAL0114452.1"/>
    <property type="molecule type" value="Genomic_DNA"/>
</dbReference>
<evidence type="ECO:0000256" key="1">
    <source>
        <dbReference type="ARBA" id="ARBA00004123"/>
    </source>
</evidence>
<keyword evidence="8" id="KW-0539">Nucleus</keyword>
<evidence type="ECO:0000256" key="4">
    <source>
        <dbReference type="ARBA" id="ARBA00022771"/>
    </source>
</evidence>
<feature type="compositionally biased region" description="Basic and acidic residues" evidence="10">
    <location>
        <begin position="157"/>
        <end position="167"/>
    </location>
</feature>
<feature type="domain" description="C2H2-type" evidence="11">
    <location>
        <begin position="1916"/>
        <end position="1945"/>
    </location>
</feature>
<evidence type="ECO:0000313" key="14">
    <source>
        <dbReference type="Proteomes" id="UP001430953"/>
    </source>
</evidence>
<keyword evidence="14" id="KW-1185">Reference proteome</keyword>
<feature type="region of interest" description="Disordered" evidence="10">
    <location>
        <begin position="1989"/>
        <end position="2020"/>
    </location>
</feature>
<keyword evidence="3" id="KW-0677">Repeat</keyword>
<feature type="compositionally biased region" description="Acidic residues" evidence="10">
    <location>
        <begin position="1205"/>
        <end position="1227"/>
    </location>
</feature>
<evidence type="ECO:0008006" key="15">
    <source>
        <dbReference type="Google" id="ProtNLM"/>
    </source>
</evidence>
<accession>A0AAW2FG41</accession>
<dbReference type="InterPro" id="IPR013087">
    <property type="entry name" value="Znf_C2H2_type"/>
</dbReference>
<feature type="domain" description="CCHC HIVEP-type" evidence="12">
    <location>
        <begin position="364"/>
        <end position="394"/>
    </location>
</feature>
<reference evidence="13 14" key="1">
    <citation type="submission" date="2023-03" db="EMBL/GenBank/DDBJ databases">
        <title>High recombination rates correlate with genetic variation in Cardiocondyla obscurior ants.</title>
        <authorList>
            <person name="Errbii M."/>
        </authorList>
    </citation>
    <scope>NUCLEOTIDE SEQUENCE [LARGE SCALE GENOMIC DNA]</scope>
    <source>
        <strain evidence="13">Alpha-2009</strain>
        <tissue evidence="13">Whole body</tissue>
    </source>
</reference>
<feature type="domain" description="C2H2-type" evidence="11">
    <location>
        <begin position="1871"/>
        <end position="1900"/>
    </location>
</feature>
<sequence length="2166" mass="241782">MVTQTHTVAMTDPQLTNNNNNNNDGEPKYLHKKFKKMATTEVAPKVVEKESTTNNVASGEAPKRKDDDKDGKESSKELGNKLEPSPEPAGGVEPVAESRKGGYACPYCSMTWTKPSVLQKHIRAHTNERPYPCALCGISFKTKSNLYKHCRSRSHVHKMEKGEKVSEDSDISLSDSASNGTGTPPPPPASTPTTATTMVSTVAVKTVKTGKIYKPKFQARTALQCVNSDTEMSSLSPSSSNSSSLSSSMTTSTSNSVKPNAEQLQEHIDKIITDNQAIVDAVDPCLHKLMHRQQSLVETKQPFEQQPLNLSSVEESSNSSRKRCYSDSCTQEAKGSEISESSIIKDLLLKSRGSMNGSIPEATVENFVCPTCNIPYTSIDNLEAHRRYYCKGIDSSRKGADYHADLEKRDSDFDVKSSDYYNTLQPLPSPGPLLGNTRLVDAYAPPAKKQRTEPVPTSLRSLEELSKYPRPNSLQMFGGEVRILDNTGEVTKTMRIEPRQTNSPTNEHVVNSKCMNSETASIVVKSGLHSGGTMMHKPPGTSANTSNSSISLPNAPKILAPIIPNISTPNIAPTMSCYDYLESHLNPLTSITAYNPLTLPQAAGITNILHGGKVIPYVPGMPGPHTLTGTPTIDISPSITAGEAGYKVIPGLPGLHMISQPLDLASPVKVQPSTVPGMPSPLSVSSMLEQPLDLASPAKESMKISFKTPNGDGLKSGLTSPKVPTVKVETSTDKYRTRVPVPSTLTGGETGKADLDRHIKNSTTGKYKSMESPRERKDFTYEKNSKPDKSFNYSNGVDPTISSNCYNKMRYSPKNISESRKRPSNWGVSEVDAGRVPSVDAHSAMPKYDLPSHENGRLKSTVSSDTRGWLKATDGYGVLNGTKIKPDNTQSMILVNLDSSKTEVPTKTSIELIVKDKQPETKSPKSSSDIAKETTSANKFLRPTSLPLKPGTFTPKKHHGITPTANTLPLISPETPRPKKSYGQLYLNGHAYTYLGLKCSTRVFYCTLNRPQPMYVTQQHGLSMYSNWKICKEAPPDLDMAHYDSRHRPLNYTTAWKKQDDILTHSSQRPTTPTSPDSGLESDMQEKTKRVKIFDGGFESNEDYTYVRGRGRGRYVCEECGIRCKKPSMLKKHIRTHTDVRPYTCKHCTFSFKTKGNLTKHMKSKAHYKKCVELGVVPVPTTVCDENIDKEAIARLAAGGGNTEESSEEEEESEGDDSEESGSEEQEAAQSLLSLSQRNTNRLPGLLPSGRPTTYPYTLTLPTTSSVSIATTTTTTSTVTQSVTTQGTALIQNELSHRYYFPSNRSATEETRISVIQSSKKDDSDFEIEEITDVAESRQQLSQPMDLTTKQTSQVLPSPVPQRVKPADILTPVSEPVLLQTIVQTMERLPIQGREWKPDAEGHMLQAYLTERHVMDSKIKQQYRVGNTKIDNKQMQERDLYPRHQEQNRSRHIDSNGIPTVTYTDPSKMQHTVMESRVKYMTKHTSDDIKMEIREKIYQNNMAMEKRTFDYEAIHKNKEQINRMISDRENFELALTNGPVSTRPSVDYSLSMTRNNNSIERPNCSIVPVRSTSNIDNHLPKSLNMDVNNRPTLMQHTNNDIDRNSIFNAMKMVNELERPRDCHSLGQELRSMNHEMRTTTNDVRMQNHSPRNLDLRPPGQEYRTQSQEMRLPNQQEYKIRGQEIRPPSREYKPFVHDMQVIQKLMPSTNMEIRQTNPDNKPPSRDMRALVEYRAHVQDPRVSYEILQPIHESSKSQNLDARSTSPPDVRVVYYDTKHTAEMAKQQQNTLDNMKHAIAGKVVVGGPDFRSSSPNTGTAKPQAEFLQPSSGPAPNYVSVTEDGRTACGICNKMFSKPSQLRLHLNIHYFERPYRCENCAVSFRTKGHLTKHERSVSHHNKVSMTSTFGAATTSNPRPFKCKDCAVAFRIHGHLAKHLRSKMHIMKLECLGKLPFGTYAEMERSGVNLNDIDTTDCDNSLTSLQMLAQKLENPKTTQWDSETVPGPVVSSSETSSDEGEPIPQHTLHAQYVKPTPDVDISRPYHMSIVSEKSKAINDARLRSPQFNQQRRDYAVKEQRPISTIISTEDIRPEDNLQSYKCQVCPVSMHTVNELQVHCFVEHNIETDTSTNIHGDRSAGKCSREKENTHKKKIEESTVKEDHKRQRLEDT</sequence>
<dbReference type="InterPro" id="IPR034729">
    <property type="entry name" value="Znf_CCHC_HIVEP"/>
</dbReference>
<evidence type="ECO:0000256" key="9">
    <source>
        <dbReference type="PROSITE-ProRule" id="PRU00042"/>
    </source>
</evidence>
<dbReference type="SMART" id="SM00355">
    <property type="entry name" value="ZnF_C2H2"/>
    <property type="match status" value="9"/>
</dbReference>
<feature type="domain" description="C2H2-type" evidence="11">
    <location>
        <begin position="131"/>
        <end position="162"/>
    </location>
</feature>
<name>A0AAW2FG41_9HYME</name>
<feature type="domain" description="C2H2-type" evidence="11">
    <location>
        <begin position="1115"/>
        <end position="1142"/>
    </location>
</feature>
<keyword evidence="7" id="KW-0804">Transcription</keyword>
<evidence type="ECO:0000313" key="13">
    <source>
        <dbReference type="EMBL" id="KAL0114452.1"/>
    </source>
</evidence>
<feature type="region of interest" description="Disordered" evidence="10">
    <location>
        <begin position="1"/>
        <end position="97"/>
    </location>
</feature>
<dbReference type="Gene3D" id="3.30.160.60">
    <property type="entry name" value="Classic Zinc Finger"/>
    <property type="match status" value="6"/>
</dbReference>
<gene>
    <name evidence="13" type="ORF">PUN28_011603</name>
</gene>
<dbReference type="GO" id="GO:0000981">
    <property type="term" value="F:DNA-binding transcription factor activity, RNA polymerase II-specific"/>
    <property type="evidence" value="ECO:0007669"/>
    <property type="project" value="TreeGrafter"/>
</dbReference>
<keyword evidence="5" id="KW-0862">Zinc</keyword>
<feature type="compositionally biased region" description="Basic and acidic residues" evidence="10">
    <location>
        <begin position="2129"/>
        <end position="2166"/>
    </location>
</feature>
<feature type="region of interest" description="Disordered" evidence="10">
    <location>
        <begin position="2125"/>
        <end position="2166"/>
    </location>
</feature>
<feature type="compositionally biased region" description="Polar residues" evidence="10">
    <location>
        <begin position="298"/>
        <end position="307"/>
    </location>
</feature>
<dbReference type="PANTHER" id="PTHR45944">
    <property type="entry name" value="SCHNURRI, ISOFORM F"/>
    <property type="match status" value="1"/>
</dbReference>
<feature type="compositionally biased region" description="Basic and acidic residues" evidence="10">
    <location>
        <begin position="1443"/>
        <end position="1454"/>
    </location>
</feature>
<dbReference type="PROSITE" id="PS51811">
    <property type="entry name" value="ZF_CCHC_HIVEP"/>
    <property type="match status" value="1"/>
</dbReference>
<dbReference type="PANTHER" id="PTHR45944:SF2">
    <property type="entry name" value="SCHNURRI, ISOFORM F"/>
    <property type="match status" value="1"/>
</dbReference>